<feature type="signal peptide" evidence="1">
    <location>
        <begin position="1"/>
        <end position="23"/>
    </location>
</feature>
<dbReference type="Proteomes" id="UP001201812">
    <property type="component" value="Unassembled WGS sequence"/>
</dbReference>
<evidence type="ECO:0000256" key="1">
    <source>
        <dbReference type="SAM" id="SignalP"/>
    </source>
</evidence>
<keyword evidence="1" id="KW-0732">Signal</keyword>
<protein>
    <submittedName>
        <fullName evidence="2">Uncharacterized protein</fullName>
    </submittedName>
</protein>
<dbReference type="EMBL" id="JAKKPZ010000033">
    <property type="protein sequence ID" value="KAI1708868.1"/>
    <property type="molecule type" value="Genomic_DNA"/>
</dbReference>
<evidence type="ECO:0000313" key="3">
    <source>
        <dbReference type="Proteomes" id="UP001201812"/>
    </source>
</evidence>
<name>A0AAD4R132_9BILA</name>
<keyword evidence="3" id="KW-1185">Reference proteome</keyword>
<dbReference type="AlphaFoldDB" id="A0AAD4R132"/>
<sequence>MRVSLIFTVLLLYIAFLLSVINGLQCPRHYTPSNLDCNPDLIEPECMKKGGLCVVDARRIGKKNCCEAEFVAWLVDKRSAVFPFMYVTVFHLLVHFTFKEADVAECVQYYIVGEVDKAQQHVLMSQWLRSSAPSSAVSLSTQINPVWCRQSPPTSRLLVVVIVD</sequence>
<organism evidence="2 3">
    <name type="scientific">Ditylenchus destructor</name>
    <dbReference type="NCBI Taxonomy" id="166010"/>
    <lineage>
        <taxon>Eukaryota</taxon>
        <taxon>Metazoa</taxon>
        <taxon>Ecdysozoa</taxon>
        <taxon>Nematoda</taxon>
        <taxon>Chromadorea</taxon>
        <taxon>Rhabditida</taxon>
        <taxon>Tylenchina</taxon>
        <taxon>Tylenchomorpha</taxon>
        <taxon>Sphaerularioidea</taxon>
        <taxon>Anguinidae</taxon>
        <taxon>Anguininae</taxon>
        <taxon>Ditylenchus</taxon>
    </lineage>
</organism>
<accession>A0AAD4R132</accession>
<feature type="chain" id="PRO_5042068875" evidence="1">
    <location>
        <begin position="24"/>
        <end position="164"/>
    </location>
</feature>
<comment type="caution">
    <text evidence="2">The sequence shown here is derived from an EMBL/GenBank/DDBJ whole genome shotgun (WGS) entry which is preliminary data.</text>
</comment>
<reference evidence="2" key="1">
    <citation type="submission" date="2022-01" db="EMBL/GenBank/DDBJ databases">
        <title>Genome Sequence Resource for Two Populations of Ditylenchus destructor, the Migratory Endoparasitic Phytonematode.</title>
        <authorList>
            <person name="Zhang H."/>
            <person name="Lin R."/>
            <person name="Xie B."/>
        </authorList>
    </citation>
    <scope>NUCLEOTIDE SEQUENCE</scope>
    <source>
        <strain evidence="2">BazhouSP</strain>
    </source>
</reference>
<gene>
    <name evidence="2" type="ORF">DdX_11625</name>
</gene>
<proteinExistence type="predicted"/>
<evidence type="ECO:0000313" key="2">
    <source>
        <dbReference type="EMBL" id="KAI1708868.1"/>
    </source>
</evidence>